<dbReference type="WBParaSite" id="Hba_21063">
    <property type="protein sequence ID" value="Hba_21063"/>
    <property type="gene ID" value="Hba_21063"/>
</dbReference>
<dbReference type="AlphaFoldDB" id="A0A1I7XU98"/>
<organism evidence="4 5">
    <name type="scientific">Heterorhabditis bacteriophora</name>
    <name type="common">Entomopathogenic nematode worm</name>
    <dbReference type="NCBI Taxonomy" id="37862"/>
    <lineage>
        <taxon>Eukaryota</taxon>
        <taxon>Metazoa</taxon>
        <taxon>Ecdysozoa</taxon>
        <taxon>Nematoda</taxon>
        <taxon>Chromadorea</taxon>
        <taxon>Rhabditida</taxon>
        <taxon>Rhabditina</taxon>
        <taxon>Rhabditomorpha</taxon>
        <taxon>Strongyloidea</taxon>
        <taxon>Heterorhabditidae</taxon>
        <taxon>Heterorhabditis</taxon>
    </lineage>
</organism>
<dbReference type="Gene3D" id="3.40.50.720">
    <property type="entry name" value="NAD(P)-binding Rossmann-like Domain"/>
    <property type="match status" value="1"/>
</dbReference>
<name>A0A1I7XU98_HETBA</name>
<dbReference type="GO" id="GO:0051170">
    <property type="term" value="P:import into nucleus"/>
    <property type="evidence" value="ECO:0007669"/>
    <property type="project" value="TreeGrafter"/>
</dbReference>
<dbReference type="Pfam" id="PF13460">
    <property type="entry name" value="NAD_binding_10"/>
    <property type="match status" value="1"/>
</dbReference>
<dbReference type="GO" id="GO:0005737">
    <property type="term" value="C:cytoplasm"/>
    <property type="evidence" value="ECO:0007669"/>
    <property type="project" value="TreeGrafter"/>
</dbReference>
<dbReference type="Proteomes" id="UP000095283">
    <property type="component" value="Unplaced"/>
</dbReference>
<feature type="domain" description="NAD(P)-binding" evidence="3">
    <location>
        <begin position="269"/>
        <end position="365"/>
    </location>
</feature>
<dbReference type="SUPFAM" id="SSF51735">
    <property type="entry name" value="NAD(P)-binding Rossmann-fold domains"/>
    <property type="match status" value="1"/>
</dbReference>
<evidence type="ECO:0000256" key="2">
    <source>
        <dbReference type="ARBA" id="ARBA00093604"/>
    </source>
</evidence>
<sequence>MSVNDGSDFELDADFDFVENEAGMDTSRGCAETFDVKRDNPSDPTWLENITERYIRLQRQVEEIDTMAIQARPYSVCLSQCHSIDVLIPGELYTTEMFISHEEICLPLIAQVQMMRMFNVGSLSKCFRIELDRRLLSCCDFLTIANTPLLKKSHTIAGGFSLRLPCALTDLLCGCPDNDDPANVLRTILPSNCVIEPGTTSVCALLALKQMLLYSTVISVLQKITILFFHDITMFISKQLAFLYLNLNTINQDICRTNMSASKRAFVLGASGAVGRCLVKYLVDSSGFSKIILLGRREIEVPYGGKVEQHVVDFDKIDEYGNILTGCDVGFCALGTTRSKSGAEGFYKVDHDYVVNTAKVAKKNGGS</sequence>
<accession>A0A1I7XU98</accession>
<dbReference type="PANTHER" id="PTHR14097:SF7">
    <property type="entry name" value="OXIDOREDUCTASE HTATIP2"/>
    <property type="match status" value="1"/>
</dbReference>
<protein>
    <recommendedName>
        <fullName evidence="2">Protein HTATIP2</fullName>
    </recommendedName>
</protein>
<reference evidence="5" key="1">
    <citation type="submission" date="2016-11" db="UniProtKB">
        <authorList>
            <consortium name="WormBaseParasite"/>
        </authorList>
    </citation>
    <scope>IDENTIFICATION</scope>
</reference>
<dbReference type="GO" id="GO:0003824">
    <property type="term" value="F:catalytic activity"/>
    <property type="evidence" value="ECO:0007669"/>
    <property type="project" value="UniProtKB-ARBA"/>
</dbReference>
<keyword evidence="4" id="KW-1185">Reference proteome</keyword>
<dbReference type="PANTHER" id="PTHR14097">
    <property type="entry name" value="OXIDOREDUCTASE HTATIP2"/>
    <property type="match status" value="1"/>
</dbReference>
<proteinExistence type="predicted"/>
<evidence type="ECO:0000313" key="5">
    <source>
        <dbReference type="WBParaSite" id="Hba_21063"/>
    </source>
</evidence>
<evidence type="ECO:0000313" key="4">
    <source>
        <dbReference type="Proteomes" id="UP000095283"/>
    </source>
</evidence>
<evidence type="ECO:0000256" key="1">
    <source>
        <dbReference type="ARBA" id="ARBA00093483"/>
    </source>
</evidence>
<evidence type="ECO:0000259" key="3">
    <source>
        <dbReference type="Pfam" id="PF13460"/>
    </source>
</evidence>
<dbReference type="InterPro" id="IPR036291">
    <property type="entry name" value="NAD(P)-bd_dom_sf"/>
</dbReference>
<dbReference type="InterPro" id="IPR016040">
    <property type="entry name" value="NAD(P)-bd_dom"/>
</dbReference>
<comment type="subunit">
    <text evidence="1">Monomer. Forms homodimers during oxidative stress. Interacts (via N-terminus) with elongation factor EEF1A1 (via middle-region); the interaction is direct and competes with EEF1A1 binding to guanyl-nucleotide exchange factor EEF1B2, thereby inhibiting GDP for GTP exchange and reactivation of EEF1A1. Interacts with nuclear transport receptors XPO4, IPO5/RANBP5, IPO7, IPO9 and KPNB1 as well as GCN1L1/GCN1 and LRPPRC probably through their HEAT repeats. Binds NCOA5/CIA.</text>
</comment>